<accession>A0A380TI12</accession>
<dbReference type="Pfam" id="PF11154">
    <property type="entry name" value="DUF2934"/>
    <property type="match status" value="2"/>
</dbReference>
<evidence type="ECO:0000313" key="1">
    <source>
        <dbReference type="EMBL" id="SUS07341.1"/>
    </source>
</evidence>
<reference evidence="1" key="1">
    <citation type="submission" date="2018-07" db="EMBL/GenBank/DDBJ databases">
        <authorList>
            <person name="Quirk P.G."/>
            <person name="Krulwich T.A."/>
        </authorList>
    </citation>
    <scope>NUCLEOTIDE SEQUENCE</scope>
</reference>
<organism evidence="1">
    <name type="scientific">metagenome</name>
    <dbReference type="NCBI Taxonomy" id="256318"/>
    <lineage>
        <taxon>unclassified sequences</taxon>
        <taxon>metagenomes</taxon>
    </lineage>
</organism>
<dbReference type="EMBL" id="UIDG01000353">
    <property type="protein sequence ID" value="SUS07341.1"/>
    <property type="molecule type" value="Genomic_DNA"/>
</dbReference>
<name>A0A380TI12_9ZZZZ</name>
<dbReference type="InterPro" id="IPR021327">
    <property type="entry name" value="DUF2934"/>
</dbReference>
<sequence length="197" mass="21852">METKTENYIRELARPFWESAVQPYGMAVDFWLMAEQMVREMMDATTRLTTAVGATPPAFAPRWLPEAVPVARIQELAECMWDAAGRQFGLAQDYWLAAERHVLSQLRAMAALDAAPDAPAWVKELAGLPPHAYLDRIRVMAYESWQGNANPFGNALDHWLEAEKTVLGAMAALTRGFEAGQAEVRAATMKARASVLS</sequence>
<dbReference type="AlphaFoldDB" id="A0A380TI12"/>
<protein>
    <submittedName>
        <fullName evidence="1">Uncharacterized protein</fullName>
    </submittedName>
</protein>
<gene>
    <name evidence="1" type="ORF">DF3PB_4160004</name>
</gene>
<proteinExistence type="predicted"/>